<evidence type="ECO:0000313" key="1">
    <source>
        <dbReference type="EMBL" id="KAG8660507.1"/>
    </source>
</evidence>
<protein>
    <submittedName>
        <fullName evidence="1">Uncharacterized protein</fullName>
    </submittedName>
</protein>
<sequence length="130" mass="15239">MDLITLPLSTHSLNLNNIDSPVNFPSRSLLAFLFPQGVYSIMFEAFDVDDQPIPFRLSIRRVGAYPKPVLCQALWRRYVAQKNLQLNDRVFFSLEINRVTGLVRYRVMALRRMFTLFGQDIWVNVEKLHH</sequence>
<name>A0ACB7I6J7_MANES</name>
<comment type="caution">
    <text evidence="1">The sequence shown here is derived from an EMBL/GenBank/DDBJ whole genome shotgun (WGS) entry which is preliminary data.</text>
</comment>
<accession>A0ACB7I6J7</accession>
<dbReference type="Proteomes" id="UP000091857">
    <property type="component" value="Chromosome 2"/>
</dbReference>
<keyword evidence="2" id="KW-1185">Reference proteome</keyword>
<proteinExistence type="predicted"/>
<reference evidence="2" key="1">
    <citation type="journal article" date="2016" name="Nat. Biotechnol.">
        <title>Sequencing wild and cultivated cassava and related species reveals extensive interspecific hybridization and genetic diversity.</title>
        <authorList>
            <person name="Bredeson J.V."/>
            <person name="Lyons J.B."/>
            <person name="Prochnik S.E."/>
            <person name="Wu G.A."/>
            <person name="Ha C.M."/>
            <person name="Edsinger-Gonzales E."/>
            <person name="Grimwood J."/>
            <person name="Schmutz J."/>
            <person name="Rabbi I.Y."/>
            <person name="Egesi C."/>
            <person name="Nauluvula P."/>
            <person name="Lebot V."/>
            <person name="Ndunguru J."/>
            <person name="Mkamilo G."/>
            <person name="Bart R.S."/>
            <person name="Setter T.L."/>
            <person name="Gleadow R.M."/>
            <person name="Kulakow P."/>
            <person name="Ferguson M.E."/>
            <person name="Rounsley S."/>
            <person name="Rokhsar D.S."/>
        </authorList>
    </citation>
    <scope>NUCLEOTIDE SEQUENCE [LARGE SCALE GENOMIC DNA]</scope>
    <source>
        <strain evidence="2">cv. AM560-2</strain>
    </source>
</reference>
<dbReference type="EMBL" id="CM004388">
    <property type="protein sequence ID" value="KAG8660507.1"/>
    <property type="molecule type" value="Genomic_DNA"/>
</dbReference>
<organism evidence="1 2">
    <name type="scientific">Manihot esculenta</name>
    <name type="common">Cassava</name>
    <name type="synonym">Jatropha manihot</name>
    <dbReference type="NCBI Taxonomy" id="3983"/>
    <lineage>
        <taxon>Eukaryota</taxon>
        <taxon>Viridiplantae</taxon>
        <taxon>Streptophyta</taxon>
        <taxon>Embryophyta</taxon>
        <taxon>Tracheophyta</taxon>
        <taxon>Spermatophyta</taxon>
        <taxon>Magnoliopsida</taxon>
        <taxon>eudicotyledons</taxon>
        <taxon>Gunneridae</taxon>
        <taxon>Pentapetalae</taxon>
        <taxon>rosids</taxon>
        <taxon>fabids</taxon>
        <taxon>Malpighiales</taxon>
        <taxon>Euphorbiaceae</taxon>
        <taxon>Crotonoideae</taxon>
        <taxon>Manihoteae</taxon>
        <taxon>Manihot</taxon>
    </lineage>
</organism>
<gene>
    <name evidence="1" type="ORF">MANES_02G167801v8</name>
</gene>
<evidence type="ECO:0000313" key="2">
    <source>
        <dbReference type="Proteomes" id="UP000091857"/>
    </source>
</evidence>